<keyword evidence="2" id="KW-1185">Reference proteome</keyword>
<reference evidence="2" key="1">
    <citation type="submission" date="2016-12" db="EMBL/GenBank/DDBJ databases">
        <authorList>
            <person name="Gulvik C.A."/>
        </authorList>
    </citation>
    <scope>NUCLEOTIDE SEQUENCE [LARGE SCALE GENOMIC DNA]</scope>
    <source>
        <strain evidence="2">NED12-00049-6B</strain>
    </source>
</reference>
<evidence type="ECO:0000313" key="2">
    <source>
        <dbReference type="Proteomes" id="UP000186890"/>
    </source>
</evidence>
<dbReference type="AlphaFoldDB" id="A0A1Q8E822"/>
<comment type="caution">
    <text evidence="1">The sequence shown here is derived from an EMBL/GenBank/DDBJ whole genome shotgun (WGS) entry which is preliminary data.</text>
</comment>
<name>A0A1Q8E822_9STRE</name>
<dbReference type="EMBL" id="MSJM01000004">
    <property type="protein sequence ID" value="OLF47945.1"/>
    <property type="molecule type" value="Genomic_DNA"/>
</dbReference>
<dbReference type="Proteomes" id="UP000186890">
    <property type="component" value="Unassembled WGS sequence"/>
</dbReference>
<sequence>MMEQEVMILNEADLHAIELADADYLLNKGASFYREGNYTLAIEYYRLAALLGQDQALANFGYYHLYRRAVLQIYSLQ</sequence>
<evidence type="ECO:0008006" key="3">
    <source>
        <dbReference type="Google" id="ProtNLM"/>
    </source>
</evidence>
<evidence type="ECO:0000313" key="1">
    <source>
        <dbReference type="EMBL" id="OLF47945.1"/>
    </source>
</evidence>
<organism evidence="1 2">
    <name type="scientific">Streptococcus cuniculi</name>
    <dbReference type="NCBI Taxonomy" id="1432788"/>
    <lineage>
        <taxon>Bacteria</taxon>
        <taxon>Bacillati</taxon>
        <taxon>Bacillota</taxon>
        <taxon>Bacilli</taxon>
        <taxon>Lactobacillales</taxon>
        <taxon>Streptococcaceae</taxon>
        <taxon>Streptococcus</taxon>
    </lineage>
</organism>
<accession>A0A1Q8E822</accession>
<proteinExistence type="predicted"/>
<protein>
    <recommendedName>
        <fullName evidence="3">Tetratricopeptide repeat protein</fullName>
    </recommendedName>
</protein>
<dbReference type="SUPFAM" id="SSF81901">
    <property type="entry name" value="HCP-like"/>
    <property type="match status" value="1"/>
</dbReference>
<gene>
    <name evidence="1" type="ORF">BU202_05655</name>
</gene>